<evidence type="ECO:0000256" key="2">
    <source>
        <dbReference type="SAM" id="Phobius"/>
    </source>
</evidence>
<keyword evidence="2" id="KW-0812">Transmembrane</keyword>
<gene>
    <name evidence="3" type="ORF">GGE66_000455</name>
</gene>
<evidence type="ECO:0000256" key="1">
    <source>
        <dbReference type="SAM" id="MobiDB-lite"/>
    </source>
</evidence>
<organism evidence="3 4">
    <name type="scientific">Rhizobium leguminosarum</name>
    <dbReference type="NCBI Taxonomy" id="384"/>
    <lineage>
        <taxon>Bacteria</taxon>
        <taxon>Pseudomonadati</taxon>
        <taxon>Pseudomonadota</taxon>
        <taxon>Alphaproteobacteria</taxon>
        <taxon>Hyphomicrobiales</taxon>
        <taxon>Rhizobiaceae</taxon>
        <taxon>Rhizobium/Agrobacterium group</taxon>
        <taxon>Rhizobium</taxon>
    </lineage>
</organism>
<proteinExistence type="predicted"/>
<protein>
    <submittedName>
        <fullName evidence="3">Uncharacterized protein</fullName>
    </submittedName>
</protein>
<feature type="compositionally biased region" description="Polar residues" evidence="1">
    <location>
        <begin position="1"/>
        <end position="11"/>
    </location>
</feature>
<evidence type="ECO:0000313" key="3">
    <source>
        <dbReference type="EMBL" id="MBB6219511.1"/>
    </source>
</evidence>
<feature type="region of interest" description="Disordered" evidence="1">
    <location>
        <begin position="1"/>
        <end position="31"/>
    </location>
</feature>
<dbReference type="AlphaFoldDB" id="A0A7W9ZMN6"/>
<accession>A0A7W9ZMN6</accession>
<comment type="caution">
    <text evidence="3">The sequence shown here is derived from an EMBL/GenBank/DDBJ whole genome shotgun (WGS) entry which is preliminary data.</text>
</comment>
<keyword evidence="2" id="KW-1133">Transmembrane helix</keyword>
<dbReference type="RefSeq" id="WP_184692316.1">
    <property type="nucleotide sequence ID" value="NZ_JACIIJ010000001.1"/>
</dbReference>
<sequence length="113" mass="11727">MTEYQGLSSTIDARLDRAASPEASKEETASQGKLLSIADQIGSLLDECVNAAKSKADEAGLQMSAASSLALRICLGMGVLVLATLIASAFAGEFHKYAYAARNATLSISRGTN</sequence>
<feature type="compositionally biased region" description="Basic and acidic residues" evidence="1">
    <location>
        <begin position="13"/>
        <end position="28"/>
    </location>
</feature>
<dbReference type="EMBL" id="JACIIJ010000001">
    <property type="protein sequence ID" value="MBB6219511.1"/>
    <property type="molecule type" value="Genomic_DNA"/>
</dbReference>
<evidence type="ECO:0000313" key="4">
    <source>
        <dbReference type="Proteomes" id="UP000517187"/>
    </source>
</evidence>
<feature type="transmembrane region" description="Helical" evidence="2">
    <location>
        <begin position="69"/>
        <end position="92"/>
    </location>
</feature>
<keyword evidence="2" id="KW-0472">Membrane</keyword>
<dbReference type="Proteomes" id="UP000517187">
    <property type="component" value="Unassembled WGS sequence"/>
</dbReference>
<name>A0A7W9ZMN6_RHILE</name>
<reference evidence="3 4" key="1">
    <citation type="submission" date="2020-08" db="EMBL/GenBank/DDBJ databases">
        <title>Genomic Encyclopedia of Type Strains, Phase IV (KMG-V): Genome sequencing to study the core and pangenomes of soil and plant-associated prokaryotes.</title>
        <authorList>
            <person name="Whitman W."/>
        </authorList>
    </citation>
    <scope>NUCLEOTIDE SEQUENCE [LARGE SCALE GENOMIC DNA]</scope>
    <source>
        <strain evidence="3 4">SEMIA 4011</strain>
    </source>
</reference>